<evidence type="ECO:0000313" key="4">
    <source>
        <dbReference type="EMBL" id="CAD7274435.1"/>
    </source>
</evidence>
<organism evidence="4">
    <name type="scientific">Notodromas monacha</name>
    <dbReference type="NCBI Taxonomy" id="399045"/>
    <lineage>
        <taxon>Eukaryota</taxon>
        <taxon>Metazoa</taxon>
        <taxon>Ecdysozoa</taxon>
        <taxon>Arthropoda</taxon>
        <taxon>Crustacea</taxon>
        <taxon>Oligostraca</taxon>
        <taxon>Ostracoda</taxon>
        <taxon>Podocopa</taxon>
        <taxon>Podocopida</taxon>
        <taxon>Cypridocopina</taxon>
        <taxon>Cypridoidea</taxon>
        <taxon>Cyprididae</taxon>
        <taxon>Notodromas</taxon>
    </lineage>
</organism>
<accession>A0A7R9G9S5</accession>
<keyword evidence="2" id="KW-0539">Nucleus</keyword>
<dbReference type="Proteomes" id="UP000678499">
    <property type="component" value="Unassembled WGS sequence"/>
</dbReference>
<evidence type="ECO:0000313" key="5">
    <source>
        <dbReference type="Proteomes" id="UP000678499"/>
    </source>
</evidence>
<protein>
    <recommendedName>
        <fullName evidence="3">Tudor domain-containing protein</fullName>
    </recommendedName>
</protein>
<evidence type="ECO:0000259" key="3">
    <source>
        <dbReference type="PROSITE" id="PS50304"/>
    </source>
</evidence>
<name>A0A7R9G9S5_9CRUS</name>
<feature type="domain" description="Tudor" evidence="3">
    <location>
        <begin position="82"/>
        <end position="144"/>
    </location>
</feature>
<gene>
    <name evidence="4" type="ORF">NMOB1V02_LOCUS2266</name>
</gene>
<evidence type="ECO:0000256" key="1">
    <source>
        <dbReference type="ARBA" id="ARBA00004123"/>
    </source>
</evidence>
<dbReference type="Gene3D" id="2.30.30.140">
    <property type="match status" value="1"/>
</dbReference>
<dbReference type="PANTHER" id="PTHR46297">
    <property type="entry name" value="ZINC FINGER CCCH-TYPE WITH G PATCH DOMAIN-CONTAINING PROTEIN"/>
    <property type="match status" value="1"/>
</dbReference>
<keyword evidence="5" id="KW-1185">Reference proteome</keyword>
<dbReference type="EMBL" id="CAJPEX010000250">
    <property type="protein sequence ID" value="CAG0914587.1"/>
    <property type="molecule type" value="Genomic_DNA"/>
</dbReference>
<evidence type="ECO:0000256" key="2">
    <source>
        <dbReference type="ARBA" id="ARBA00023242"/>
    </source>
</evidence>
<sequence length="182" mass="20755">MADDLAENLRTYKLQLSQVEAALIAEKDSAELLKLQADLKEVIELTTELIKNQVTTRESNTKKENDVYVPDDDEDLRTIEIQWKSGDQCLAPWSKDKTSGKLYRAVIEEVNEGGLCTIMFPKWGTPDVTLVTKLRPLPAEMRARLEAEEEEEEMRKATGKQFMNIIRMFHLEKDGGLNVQAL</sequence>
<dbReference type="EMBL" id="OA882287">
    <property type="protein sequence ID" value="CAD7274435.1"/>
    <property type="molecule type" value="Genomic_DNA"/>
</dbReference>
<dbReference type="AlphaFoldDB" id="A0A7R9G9S5"/>
<dbReference type="PROSITE" id="PS50304">
    <property type="entry name" value="TUDOR"/>
    <property type="match status" value="1"/>
</dbReference>
<dbReference type="InterPro" id="IPR002999">
    <property type="entry name" value="Tudor"/>
</dbReference>
<reference evidence="4" key="1">
    <citation type="submission" date="2020-11" db="EMBL/GenBank/DDBJ databases">
        <authorList>
            <person name="Tran Van P."/>
        </authorList>
    </citation>
    <scope>NUCLEOTIDE SEQUENCE</scope>
</reference>
<comment type="subcellular location">
    <subcellularLocation>
        <location evidence="1">Nucleus</location>
    </subcellularLocation>
</comment>
<dbReference type="GO" id="GO:0005634">
    <property type="term" value="C:nucleus"/>
    <property type="evidence" value="ECO:0007669"/>
    <property type="project" value="UniProtKB-SubCell"/>
</dbReference>
<dbReference type="OrthoDB" id="79171at2759"/>
<dbReference type="SUPFAM" id="SSF63748">
    <property type="entry name" value="Tudor/PWWP/MBT"/>
    <property type="match status" value="1"/>
</dbReference>
<proteinExistence type="predicted"/>
<dbReference type="SMART" id="SM00333">
    <property type="entry name" value="TUDOR"/>
    <property type="match status" value="1"/>
</dbReference>